<feature type="transmembrane region" description="Helical" evidence="6">
    <location>
        <begin position="296"/>
        <end position="315"/>
    </location>
</feature>
<evidence type="ECO:0000313" key="8">
    <source>
        <dbReference type="EMBL" id="SCE82221.1"/>
    </source>
</evidence>
<feature type="transmembrane region" description="Helical" evidence="6">
    <location>
        <begin position="321"/>
        <end position="344"/>
    </location>
</feature>
<keyword evidence="3 6" id="KW-0812">Transmembrane</keyword>
<reference evidence="9" key="1">
    <citation type="submission" date="2016-06" db="EMBL/GenBank/DDBJ databases">
        <authorList>
            <person name="Varghese N."/>
        </authorList>
    </citation>
    <scope>NUCLEOTIDE SEQUENCE [LARGE SCALE GENOMIC DNA]</scope>
    <source>
        <strain evidence="9">DSM 45555</strain>
    </source>
</reference>
<dbReference type="InterPro" id="IPR011701">
    <property type="entry name" value="MFS"/>
</dbReference>
<dbReference type="Pfam" id="PF07690">
    <property type="entry name" value="MFS_1"/>
    <property type="match status" value="1"/>
</dbReference>
<gene>
    <name evidence="8" type="ORF">GA0070215_103103</name>
</gene>
<evidence type="ECO:0000313" key="9">
    <source>
        <dbReference type="Proteomes" id="UP000198551"/>
    </source>
</evidence>
<feature type="transmembrane region" description="Helical" evidence="6">
    <location>
        <begin position="30"/>
        <end position="52"/>
    </location>
</feature>
<dbReference type="PROSITE" id="PS50850">
    <property type="entry name" value="MFS"/>
    <property type="match status" value="1"/>
</dbReference>
<evidence type="ECO:0000256" key="3">
    <source>
        <dbReference type="ARBA" id="ARBA00022692"/>
    </source>
</evidence>
<feature type="transmembrane region" description="Helical" evidence="6">
    <location>
        <begin position="59"/>
        <end position="77"/>
    </location>
</feature>
<dbReference type="InterPro" id="IPR036259">
    <property type="entry name" value="MFS_trans_sf"/>
</dbReference>
<feature type="transmembrane region" description="Helical" evidence="6">
    <location>
        <begin position="178"/>
        <end position="199"/>
    </location>
</feature>
<sequence>MTDIDEAADVSAKPLRHNRDFSRFWFGETVSLFGVQVTNLALPLTAVIVLNVRPEELGLLRSLAFLPFLFLALPFGVLVDRNAKRPLMILANLARAVLVGLVPVLAFADALSMPILAAVVLAIGVCTVLFEVCWLSYVPVLVEKEHLVAANGRVSASSSAAEFAGPGLGGLLVQVLTAPYALAVNAGSYLVSVFSLLTIRTPEEVTPSAKRHLGREIAEGIGFIVRQPYLRVLAVAGAAFNFCYMFVEALFVIYAVRDLNMAAGTIGGILAVSAIGGVLGAALAARLVGRYRFGRVYVAAVVVGYGGPLLIPLVAGPPVLAVVVVTAGFFLMRAGLTVANVAGSSLRQAVTPRELLGRMTAGMRTLMWGIGTTGALVGGFVGGWLGLRTGLWVAAVGFLVAALPILLSRIPQLREMPSAATR</sequence>
<keyword evidence="5 6" id="KW-0472">Membrane</keyword>
<feature type="transmembrane region" description="Helical" evidence="6">
    <location>
        <begin position="89"/>
        <end position="108"/>
    </location>
</feature>
<feature type="transmembrane region" description="Helical" evidence="6">
    <location>
        <begin position="365"/>
        <end position="385"/>
    </location>
</feature>
<dbReference type="Gene3D" id="1.20.1250.20">
    <property type="entry name" value="MFS general substrate transporter like domains"/>
    <property type="match status" value="1"/>
</dbReference>
<evidence type="ECO:0000259" key="7">
    <source>
        <dbReference type="PROSITE" id="PS50850"/>
    </source>
</evidence>
<dbReference type="PANTHER" id="PTHR23513">
    <property type="entry name" value="INTEGRAL MEMBRANE EFFLUX PROTEIN-RELATED"/>
    <property type="match status" value="1"/>
</dbReference>
<evidence type="ECO:0000256" key="2">
    <source>
        <dbReference type="ARBA" id="ARBA00022475"/>
    </source>
</evidence>
<keyword evidence="9" id="KW-1185">Reference proteome</keyword>
<feature type="domain" description="Major facilitator superfamily (MFS) profile" evidence="7">
    <location>
        <begin position="229"/>
        <end position="422"/>
    </location>
</feature>
<feature type="transmembrane region" description="Helical" evidence="6">
    <location>
        <begin position="262"/>
        <end position="284"/>
    </location>
</feature>
<dbReference type="PANTHER" id="PTHR23513:SF6">
    <property type="entry name" value="MAJOR FACILITATOR SUPERFAMILY ASSOCIATED DOMAIN-CONTAINING PROTEIN"/>
    <property type="match status" value="1"/>
</dbReference>
<comment type="subcellular location">
    <subcellularLocation>
        <location evidence="1">Cell membrane</location>
        <topology evidence="1">Multi-pass membrane protein</topology>
    </subcellularLocation>
</comment>
<organism evidence="8 9">
    <name type="scientific">Micromonospora marina</name>
    <dbReference type="NCBI Taxonomy" id="307120"/>
    <lineage>
        <taxon>Bacteria</taxon>
        <taxon>Bacillati</taxon>
        <taxon>Actinomycetota</taxon>
        <taxon>Actinomycetes</taxon>
        <taxon>Micromonosporales</taxon>
        <taxon>Micromonosporaceae</taxon>
        <taxon>Micromonospora</taxon>
    </lineage>
</organism>
<evidence type="ECO:0000256" key="6">
    <source>
        <dbReference type="SAM" id="Phobius"/>
    </source>
</evidence>
<evidence type="ECO:0000256" key="5">
    <source>
        <dbReference type="ARBA" id="ARBA00023136"/>
    </source>
</evidence>
<proteinExistence type="predicted"/>
<accession>A0A1C4VEF0</accession>
<evidence type="ECO:0000256" key="4">
    <source>
        <dbReference type="ARBA" id="ARBA00022989"/>
    </source>
</evidence>
<keyword evidence="2" id="KW-1003">Cell membrane</keyword>
<feature type="transmembrane region" description="Helical" evidence="6">
    <location>
        <begin position="391"/>
        <end position="408"/>
    </location>
</feature>
<feature type="transmembrane region" description="Helical" evidence="6">
    <location>
        <begin position="115"/>
        <end position="137"/>
    </location>
</feature>
<dbReference type="GO" id="GO:0005886">
    <property type="term" value="C:plasma membrane"/>
    <property type="evidence" value="ECO:0007669"/>
    <property type="project" value="UniProtKB-SubCell"/>
</dbReference>
<evidence type="ECO:0000256" key="1">
    <source>
        <dbReference type="ARBA" id="ARBA00004651"/>
    </source>
</evidence>
<dbReference type="RefSeq" id="WP_141708157.1">
    <property type="nucleotide sequence ID" value="NZ_FMCV01000003.1"/>
</dbReference>
<keyword evidence="4 6" id="KW-1133">Transmembrane helix</keyword>
<name>A0A1C4VEF0_9ACTN</name>
<protein>
    <submittedName>
        <fullName evidence="8">Predicted arabinose efflux permease, MFS family</fullName>
    </submittedName>
</protein>
<dbReference type="SUPFAM" id="SSF103473">
    <property type="entry name" value="MFS general substrate transporter"/>
    <property type="match status" value="1"/>
</dbReference>
<dbReference type="GO" id="GO:0022857">
    <property type="term" value="F:transmembrane transporter activity"/>
    <property type="evidence" value="ECO:0007669"/>
    <property type="project" value="InterPro"/>
</dbReference>
<dbReference type="CDD" id="cd06173">
    <property type="entry name" value="MFS_MefA_like"/>
    <property type="match status" value="1"/>
</dbReference>
<dbReference type="Proteomes" id="UP000198551">
    <property type="component" value="Unassembled WGS sequence"/>
</dbReference>
<feature type="transmembrane region" description="Helical" evidence="6">
    <location>
        <begin position="232"/>
        <end position="256"/>
    </location>
</feature>
<dbReference type="EMBL" id="FMCV01000003">
    <property type="protein sequence ID" value="SCE82221.1"/>
    <property type="molecule type" value="Genomic_DNA"/>
</dbReference>
<dbReference type="InterPro" id="IPR020846">
    <property type="entry name" value="MFS_dom"/>
</dbReference>
<dbReference type="AlphaFoldDB" id="A0A1C4VEF0"/>